<reference evidence="6 7" key="1">
    <citation type="submission" date="2013-12" db="EMBL/GenBank/DDBJ databases">
        <title>Draft genome of the parsitic nematode Ancylostoma duodenale.</title>
        <authorList>
            <person name="Mitreva M."/>
        </authorList>
    </citation>
    <scope>NUCLEOTIDE SEQUENCE [LARGE SCALE GENOMIC DNA]</scope>
    <source>
        <strain evidence="6 7">Zhejiang</strain>
    </source>
</reference>
<dbReference type="OrthoDB" id="10341497at2759"/>
<organism evidence="6 7">
    <name type="scientific">Ancylostoma duodenale</name>
    <dbReference type="NCBI Taxonomy" id="51022"/>
    <lineage>
        <taxon>Eukaryota</taxon>
        <taxon>Metazoa</taxon>
        <taxon>Ecdysozoa</taxon>
        <taxon>Nematoda</taxon>
        <taxon>Chromadorea</taxon>
        <taxon>Rhabditida</taxon>
        <taxon>Rhabditina</taxon>
        <taxon>Rhabditomorpha</taxon>
        <taxon>Strongyloidea</taxon>
        <taxon>Ancylostomatidae</taxon>
        <taxon>Ancylostomatinae</taxon>
        <taxon>Ancylostoma</taxon>
    </lineage>
</organism>
<proteinExistence type="predicted"/>
<dbReference type="Pfam" id="PF02485">
    <property type="entry name" value="Branch"/>
    <property type="match status" value="1"/>
</dbReference>
<dbReference type="GO" id="GO:0016020">
    <property type="term" value="C:membrane"/>
    <property type="evidence" value="ECO:0007669"/>
    <property type="project" value="UniProtKB-SubCell"/>
</dbReference>
<accession>A0A0C2DWN6</accession>
<evidence type="ECO:0000256" key="1">
    <source>
        <dbReference type="ARBA" id="ARBA00004606"/>
    </source>
</evidence>
<keyword evidence="5" id="KW-0325">Glycoprotein</keyword>
<name>A0A0C2DWN6_9BILA</name>
<protein>
    <submittedName>
        <fullName evidence="6">Uncharacterized protein</fullName>
    </submittedName>
</protein>
<keyword evidence="3" id="KW-0808">Transferase</keyword>
<keyword evidence="2" id="KW-0328">Glycosyltransferase</keyword>
<comment type="subcellular location">
    <subcellularLocation>
        <location evidence="1">Membrane</location>
        <topology evidence="1">Single-pass type II membrane protein</topology>
    </subcellularLocation>
</comment>
<evidence type="ECO:0000256" key="5">
    <source>
        <dbReference type="ARBA" id="ARBA00023180"/>
    </source>
</evidence>
<sequence length="114" mass="12622">MSESAVSAKQLNATLSFAKGAVQASLSRAAVQWLVFTANLTTLMQQINKMPFGVDEILLESLQISDDIDMPGRFTSKCLEQGQNTDFITRRASLIAKEHKIVKSTRFRSLTPQC</sequence>
<evidence type="ECO:0000256" key="2">
    <source>
        <dbReference type="ARBA" id="ARBA00022676"/>
    </source>
</evidence>
<evidence type="ECO:0000256" key="3">
    <source>
        <dbReference type="ARBA" id="ARBA00022679"/>
    </source>
</evidence>
<dbReference type="PANTHER" id="PTHR46671">
    <property type="entry name" value="PROTEIN CBG11221"/>
    <property type="match status" value="1"/>
</dbReference>
<evidence type="ECO:0000313" key="7">
    <source>
        <dbReference type="Proteomes" id="UP000054047"/>
    </source>
</evidence>
<dbReference type="AlphaFoldDB" id="A0A0C2DWN6"/>
<dbReference type="EMBL" id="KN726739">
    <property type="protein sequence ID" value="KIH67337.1"/>
    <property type="molecule type" value="Genomic_DNA"/>
</dbReference>
<gene>
    <name evidence="6" type="ORF">ANCDUO_02332</name>
</gene>
<dbReference type="Proteomes" id="UP000054047">
    <property type="component" value="Unassembled WGS sequence"/>
</dbReference>
<evidence type="ECO:0000256" key="4">
    <source>
        <dbReference type="ARBA" id="ARBA00023136"/>
    </source>
</evidence>
<evidence type="ECO:0000313" key="6">
    <source>
        <dbReference type="EMBL" id="KIH67337.1"/>
    </source>
</evidence>
<dbReference type="PANTHER" id="PTHR46671:SF7">
    <property type="entry name" value="CORE-2_I-BRANCHING ENZYME"/>
    <property type="match status" value="1"/>
</dbReference>
<keyword evidence="4" id="KW-0472">Membrane</keyword>
<keyword evidence="7" id="KW-1185">Reference proteome</keyword>
<dbReference type="GO" id="GO:0016757">
    <property type="term" value="F:glycosyltransferase activity"/>
    <property type="evidence" value="ECO:0007669"/>
    <property type="project" value="UniProtKB-KW"/>
</dbReference>
<dbReference type="InterPro" id="IPR003406">
    <property type="entry name" value="Glyco_trans_14"/>
</dbReference>